<feature type="transmembrane region" description="Helical" evidence="6">
    <location>
        <begin position="38"/>
        <end position="55"/>
    </location>
</feature>
<organism evidence="7 8">
    <name type="scientific">Variovorax paradoxus</name>
    <dbReference type="NCBI Taxonomy" id="34073"/>
    <lineage>
        <taxon>Bacteria</taxon>
        <taxon>Pseudomonadati</taxon>
        <taxon>Pseudomonadota</taxon>
        <taxon>Betaproteobacteria</taxon>
        <taxon>Burkholderiales</taxon>
        <taxon>Comamonadaceae</taxon>
        <taxon>Variovorax</taxon>
    </lineage>
</organism>
<accession>A0A0D0M7V3</accession>
<comment type="caution">
    <text evidence="7">The sequence shown here is derived from an EMBL/GenBank/DDBJ whole genome shotgun (WGS) entry which is preliminary data.</text>
</comment>
<protein>
    <submittedName>
        <fullName evidence="7">ABC transporter permease</fullName>
    </submittedName>
</protein>
<keyword evidence="5 6" id="KW-0472">Membrane</keyword>
<evidence type="ECO:0000256" key="5">
    <source>
        <dbReference type="ARBA" id="ARBA00023136"/>
    </source>
</evidence>
<name>A0A0D0M7V3_VARPD</name>
<dbReference type="CDD" id="cd16914">
    <property type="entry name" value="EcfT"/>
    <property type="match status" value="1"/>
</dbReference>
<proteinExistence type="inferred from homology"/>
<evidence type="ECO:0000256" key="1">
    <source>
        <dbReference type="ARBA" id="ARBA00004141"/>
    </source>
</evidence>
<dbReference type="PANTHER" id="PTHR33514">
    <property type="entry name" value="PROTEIN ABCI12, CHLOROPLASTIC"/>
    <property type="match status" value="1"/>
</dbReference>
<sequence>MRSLYSSHPTWLHGLPAWVKLAVLSVCGTLLVLVERPVHLGIACAVVLLLFASLGRTAWLRVRMLAGIAIACALIVGFHWFLGTTAVGVASALRLASAAVLALMLTLTTRFEDLLVVLETVMRPLQRFGVPTERIALGIGLMLRFAENFYVQWQRLDDAYRARAGHGGGLRLLAPLTIRTLQTAERVADALAARLGR</sequence>
<dbReference type="EMBL" id="JXQQ01000067">
    <property type="protein sequence ID" value="KIQ25650.1"/>
    <property type="molecule type" value="Genomic_DNA"/>
</dbReference>
<feature type="transmembrane region" description="Helical" evidence="6">
    <location>
        <begin position="12"/>
        <end position="32"/>
    </location>
</feature>
<comment type="similarity">
    <text evidence="2">Belongs to the CbiQ family.</text>
</comment>
<evidence type="ECO:0000256" key="3">
    <source>
        <dbReference type="ARBA" id="ARBA00022692"/>
    </source>
</evidence>
<comment type="subcellular location">
    <subcellularLocation>
        <location evidence="1">Membrane</location>
        <topology evidence="1">Multi-pass membrane protein</topology>
    </subcellularLocation>
</comment>
<dbReference type="InterPro" id="IPR003339">
    <property type="entry name" value="ABC/ECF_trnsptr_transmembrane"/>
</dbReference>
<feature type="transmembrane region" description="Helical" evidence="6">
    <location>
        <begin position="62"/>
        <end position="82"/>
    </location>
</feature>
<dbReference type="RefSeq" id="WP_042581294.1">
    <property type="nucleotide sequence ID" value="NZ_JXQQ01000067.1"/>
</dbReference>
<dbReference type="PANTHER" id="PTHR33514:SF13">
    <property type="entry name" value="PROTEIN ABCI12, CHLOROPLASTIC"/>
    <property type="match status" value="1"/>
</dbReference>
<keyword evidence="4 6" id="KW-1133">Transmembrane helix</keyword>
<reference evidence="7 8" key="1">
    <citation type="submission" date="2014-12" db="EMBL/GenBank/DDBJ databases">
        <title>16Stimator: statistical estimation of ribosomal gene copy numbers from draft genome assemblies.</title>
        <authorList>
            <person name="Perisin M.A."/>
            <person name="Vetter M."/>
            <person name="Gilbert J.A."/>
            <person name="Bergelson J."/>
        </authorList>
    </citation>
    <scope>NUCLEOTIDE SEQUENCE [LARGE SCALE GENOMIC DNA]</scope>
    <source>
        <strain evidence="7 8">MEDvA23</strain>
    </source>
</reference>
<evidence type="ECO:0000256" key="6">
    <source>
        <dbReference type="SAM" id="Phobius"/>
    </source>
</evidence>
<keyword evidence="3 6" id="KW-0812">Transmembrane</keyword>
<evidence type="ECO:0000313" key="8">
    <source>
        <dbReference type="Proteomes" id="UP000032067"/>
    </source>
</evidence>
<dbReference type="Pfam" id="PF02361">
    <property type="entry name" value="CbiQ"/>
    <property type="match status" value="1"/>
</dbReference>
<evidence type="ECO:0000313" key="7">
    <source>
        <dbReference type="EMBL" id="KIQ25650.1"/>
    </source>
</evidence>
<evidence type="ECO:0000256" key="2">
    <source>
        <dbReference type="ARBA" id="ARBA00008564"/>
    </source>
</evidence>
<dbReference type="AlphaFoldDB" id="A0A0D0M7V3"/>
<dbReference type="GO" id="GO:0005886">
    <property type="term" value="C:plasma membrane"/>
    <property type="evidence" value="ECO:0007669"/>
    <property type="project" value="TreeGrafter"/>
</dbReference>
<evidence type="ECO:0000256" key="4">
    <source>
        <dbReference type="ARBA" id="ARBA00022989"/>
    </source>
</evidence>
<dbReference type="Proteomes" id="UP000032067">
    <property type="component" value="Unassembled WGS sequence"/>
</dbReference>
<dbReference type="OrthoDB" id="509049at2"/>
<gene>
    <name evidence="7" type="ORF">RT97_23700</name>
</gene>